<evidence type="ECO:0000313" key="2">
    <source>
        <dbReference type="Proteomes" id="UP000237347"/>
    </source>
</evidence>
<name>A0AAW0KCY5_QUESU</name>
<sequence length="66" mass="7599">QKKIKVRIFIIVNKSSKKKKKKTYSLHPFAPIFMGYALVDEEGVGAIIKYKKMRDPEMVVGCLLRS</sequence>
<dbReference type="EMBL" id="PKMF04000354">
    <property type="protein sequence ID" value="KAK7836398.1"/>
    <property type="molecule type" value="Genomic_DNA"/>
</dbReference>
<accession>A0AAW0KCY5</accession>
<dbReference type="AlphaFoldDB" id="A0AAW0KCY5"/>
<dbReference type="Proteomes" id="UP000237347">
    <property type="component" value="Unassembled WGS sequence"/>
</dbReference>
<proteinExistence type="predicted"/>
<keyword evidence="2" id="KW-1185">Reference proteome</keyword>
<protein>
    <submittedName>
        <fullName evidence="1">Uncharacterized protein</fullName>
    </submittedName>
</protein>
<organism evidence="1 2">
    <name type="scientific">Quercus suber</name>
    <name type="common">Cork oak</name>
    <dbReference type="NCBI Taxonomy" id="58331"/>
    <lineage>
        <taxon>Eukaryota</taxon>
        <taxon>Viridiplantae</taxon>
        <taxon>Streptophyta</taxon>
        <taxon>Embryophyta</taxon>
        <taxon>Tracheophyta</taxon>
        <taxon>Spermatophyta</taxon>
        <taxon>Magnoliopsida</taxon>
        <taxon>eudicotyledons</taxon>
        <taxon>Gunneridae</taxon>
        <taxon>Pentapetalae</taxon>
        <taxon>rosids</taxon>
        <taxon>fabids</taxon>
        <taxon>Fagales</taxon>
        <taxon>Fagaceae</taxon>
        <taxon>Quercus</taxon>
    </lineage>
</organism>
<comment type="caution">
    <text evidence="1">The sequence shown here is derived from an EMBL/GenBank/DDBJ whole genome shotgun (WGS) entry which is preliminary data.</text>
</comment>
<evidence type="ECO:0000313" key="1">
    <source>
        <dbReference type="EMBL" id="KAK7836398.1"/>
    </source>
</evidence>
<feature type="non-terminal residue" evidence="1">
    <location>
        <position position="1"/>
    </location>
</feature>
<gene>
    <name evidence="1" type="ORF">CFP56_022553</name>
</gene>
<reference evidence="1 2" key="1">
    <citation type="journal article" date="2018" name="Sci. Data">
        <title>The draft genome sequence of cork oak.</title>
        <authorList>
            <person name="Ramos A.M."/>
            <person name="Usie A."/>
            <person name="Barbosa P."/>
            <person name="Barros P.M."/>
            <person name="Capote T."/>
            <person name="Chaves I."/>
            <person name="Simoes F."/>
            <person name="Abreu I."/>
            <person name="Carrasquinho I."/>
            <person name="Faro C."/>
            <person name="Guimaraes J.B."/>
            <person name="Mendonca D."/>
            <person name="Nobrega F."/>
            <person name="Rodrigues L."/>
            <person name="Saibo N.J.M."/>
            <person name="Varela M.C."/>
            <person name="Egas C."/>
            <person name="Matos J."/>
            <person name="Miguel C.M."/>
            <person name="Oliveira M.M."/>
            <person name="Ricardo C.P."/>
            <person name="Goncalves S."/>
        </authorList>
    </citation>
    <scope>NUCLEOTIDE SEQUENCE [LARGE SCALE GENOMIC DNA]</scope>
    <source>
        <strain evidence="2">cv. HL8</strain>
    </source>
</reference>